<gene>
    <name evidence="1" type="ORF">DB32_007172</name>
</gene>
<keyword evidence="2" id="KW-1185">Reference proteome</keyword>
<dbReference type="KEGG" id="samy:DB32_007172"/>
<evidence type="ECO:0000313" key="1">
    <source>
        <dbReference type="EMBL" id="AKF10023.1"/>
    </source>
</evidence>
<dbReference type="Pfam" id="PF04250">
    <property type="entry name" value="DUF429"/>
    <property type="match status" value="1"/>
</dbReference>
<dbReference type="InterPro" id="IPR007362">
    <property type="entry name" value="DUF429"/>
</dbReference>
<dbReference type="RefSeq" id="WP_053237024.1">
    <property type="nucleotide sequence ID" value="NZ_CP011125.1"/>
</dbReference>
<dbReference type="Proteomes" id="UP000034883">
    <property type="component" value="Chromosome"/>
</dbReference>
<evidence type="ECO:0000313" key="2">
    <source>
        <dbReference type="Proteomes" id="UP000034883"/>
    </source>
</evidence>
<protein>
    <recommendedName>
        <fullName evidence="3">DUF429 domain-containing protein</fullName>
    </recommendedName>
</protein>
<name>A0A0F6W8D8_9BACT</name>
<dbReference type="EMBL" id="CP011125">
    <property type="protein sequence ID" value="AKF10023.1"/>
    <property type="molecule type" value="Genomic_DNA"/>
</dbReference>
<accession>A0A0F6W8D8</accession>
<organism evidence="1 2">
    <name type="scientific">Sandaracinus amylolyticus</name>
    <dbReference type="NCBI Taxonomy" id="927083"/>
    <lineage>
        <taxon>Bacteria</taxon>
        <taxon>Pseudomonadati</taxon>
        <taxon>Myxococcota</taxon>
        <taxon>Polyangia</taxon>
        <taxon>Polyangiales</taxon>
        <taxon>Sandaracinaceae</taxon>
        <taxon>Sandaracinus</taxon>
    </lineage>
</organism>
<sequence length="235" mass="25206">MLTLGIDLGAQANETYGCAIDWSGGACRVAALHPKLDDERLVKLVTDDAFAAIGVDVPFGWPVAFVELLTARGSAQSWSVDAARLRLRDTDRHCKRLTGKDPLSVSSDRIAAPAMRWRLLATRVASASARLHEVYPGSALAVWSLEHKAYKNADQRDARIRILSALRAKLSLCVVDADAECLATCADALDALVASLIARAVALGRVHPIPPDLEAAAACEGWIQIPTCNVAELRC</sequence>
<evidence type="ECO:0008006" key="3">
    <source>
        <dbReference type="Google" id="ProtNLM"/>
    </source>
</evidence>
<dbReference type="AlphaFoldDB" id="A0A0F6W8D8"/>
<dbReference type="OrthoDB" id="4870479at2"/>
<reference evidence="1 2" key="1">
    <citation type="submission" date="2015-03" db="EMBL/GenBank/DDBJ databases">
        <title>Genome assembly of Sandaracinus amylolyticus DSM 53668.</title>
        <authorList>
            <person name="Sharma G."/>
            <person name="Subramanian S."/>
        </authorList>
    </citation>
    <scope>NUCLEOTIDE SEQUENCE [LARGE SCALE GENOMIC DNA]</scope>
    <source>
        <strain evidence="1 2">DSM 53668</strain>
    </source>
</reference>
<dbReference type="STRING" id="927083.DB32_007172"/>
<proteinExistence type="predicted"/>